<dbReference type="Proteomes" id="UP000694864">
    <property type="component" value="Chromosome 7"/>
</dbReference>
<feature type="domain" description="Reverse transcriptase" evidence="1">
    <location>
        <begin position="166"/>
        <end position="266"/>
    </location>
</feature>
<dbReference type="PANTHER" id="PTHR33116:SF86">
    <property type="entry name" value="REVERSE TRANSCRIPTASE DOMAIN-CONTAINING PROTEIN"/>
    <property type="match status" value="1"/>
</dbReference>
<dbReference type="Pfam" id="PF00078">
    <property type="entry name" value="RVT_1"/>
    <property type="match status" value="1"/>
</dbReference>
<dbReference type="GeneID" id="104704701"/>
<reference evidence="2" key="1">
    <citation type="journal article" date="2014" name="Nat. Commun.">
        <title>The emerging biofuel crop Camelina sativa retains a highly undifferentiated hexaploid genome structure.</title>
        <authorList>
            <person name="Kagale S."/>
            <person name="Koh C."/>
            <person name="Nixon J."/>
            <person name="Bollina V."/>
            <person name="Clarke W.E."/>
            <person name="Tuteja R."/>
            <person name="Spillane C."/>
            <person name="Robinson S.J."/>
            <person name="Links M.G."/>
            <person name="Clarke C."/>
            <person name="Higgins E.E."/>
            <person name="Huebert T."/>
            <person name="Sharpe A.G."/>
            <person name="Parkin I.A."/>
        </authorList>
    </citation>
    <scope>NUCLEOTIDE SEQUENCE [LARGE SCALE GENOMIC DNA]</scope>
    <source>
        <strain evidence="2">cv. DH55</strain>
    </source>
</reference>
<dbReference type="InterPro" id="IPR000477">
    <property type="entry name" value="RT_dom"/>
</dbReference>
<sequence>MAILKRDMVLAHREEESHWSQKSRDKWLHSGDKNTKYFHSSVKSDRNKNALVKLIDEDGVTHRLEASKGDVAASYFQNLFSSSYPSEEDHQFFQDMAPRVNDEMNDSLIAEVSEEEVRLAVFDISPSRAMGADGMTRSQRRFSTFSRIDFDKEWNYTQLCLIPKMVNASFMSEMRPISLCSVMYKIISKIMVARLKPLLTDIVSPNQSAFVPERLIYDNIIIAHEIVDSLRTQGSTSKYFMALMTDMSKDFNRVEWSYLQALLLQCEALQNILDFYGRATGQTINLDKSSINFGAKVDERVKEHIKIKMKITNEGGAGSYLGLPECFSGSKADMLEYIHERMKNRFSGWFARTLSQGGKEILIKTVAMAMPIFVMSCFKLPKSTYTTLSSAMYEFWWSNMENHKKINWISWNKLCLTKDQGGLGFKDIEVFNQALLAKQAWRLLHYPNSFFSLYLKSRYFPDHQFLDASLGARPSYAWRSILYGRDLLVKGLRLCIGDGSSTRVWTGQWLLDGRM</sequence>
<dbReference type="PANTHER" id="PTHR33116">
    <property type="entry name" value="REVERSE TRANSCRIPTASE ZINC-BINDING DOMAIN-CONTAINING PROTEIN-RELATED-RELATED"/>
    <property type="match status" value="1"/>
</dbReference>
<evidence type="ECO:0000313" key="2">
    <source>
        <dbReference type="Proteomes" id="UP000694864"/>
    </source>
</evidence>
<organism evidence="2 3">
    <name type="scientific">Camelina sativa</name>
    <name type="common">False flax</name>
    <name type="synonym">Myagrum sativum</name>
    <dbReference type="NCBI Taxonomy" id="90675"/>
    <lineage>
        <taxon>Eukaryota</taxon>
        <taxon>Viridiplantae</taxon>
        <taxon>Streptophyta</taxon>
        <taxon>Embryophyta</taxon>
        <taxon>Tracheophyta</taxon>
        <taxon>Spermatophyta</taxon>
        <taxon>Magnoliopsida</taxon>
        <taxon>eudicotyledons</taxon>
        <taxon>Gunneridae</taxon>
        <taxon>Pentapetalae</taxon>
        <taxon>rosids</taxon>
        <taxon>malvids</taxon>
        <taxon>Brassicales</taxon>
        <taxon>Brassicaceae</taxon>
        <taxon>Camelineae</taxon>
        <taxon>Camelina</taxon>
    </lineage>
</organism>
<reference evidence="3" key="2">
    <citation type="submission" date="2025-08" db="UniProtKB">
        <authorList>
            <consortium name="RefSeq"/>
        </authorList>
    </citation>
    <scope>IDENTIFICATION</scope>
    <source>
        <tissue evidence="3">Leaf</tissue>
    </source>
</reference>
<proteinExistence type="predicted"/>
<keyword evidence="2" id="KW-1185">Reference proteome</keyword>
<dbReference type="RefSeq" id="XP_010419043.1">
    <property type="nucleotide sequence ID" value="XM_010420741.1"/>
</dbReference>
<evidence type="ECO:0000259" key="1">
    <source>
        <dbReference type="Pfam" id="PF00078"/>
    </source>
</evidence>
<gene>
    <name evidence="3" type="primary">LOC104704701</name>
</gene>
<evidence type="ECO:0000313" key="3">
    <source>
        <dbReference type="RefSeq" id="XP_010419043.1"/>
    </source>
</evidence>
<accession>A0ABM0T0Q9</accession>
<name>A0ABM0T0Q9_CAMSA</name>
<protein>
    <submittedName>
        <fullName evidence="3">Uncharacterized protein LOC104704701</fullName>
    </submittedName>
</protein>